<keyword evidence="2" id="KW-1185">Reference proteome</keyword>
<evidence type="ECO:0000313" key="1">
    <source>
        <dbReference type="EMBL" id="KAI4865000.1"/>
    </source>
</evidence>
<sequence length="199" mass="20860">MPSIRNILAAAVVFISSVRADYVIDPSTVSLTDRNNWCQSEKSTCPLICQQTTPGNTLVNDCDPKTLTYGCVCGDNKQPNVSEYSLTLPYFVCQEWGDQCVAKCGQDNNCAGACREDHPCGALNPTRVNVTSSSSIPSATSSGAQATDSNAVYTGLAGSNDDDSGSSTTGSGAFRVVDNDGLFGFIILSASVCLGIFIL</sequence>
<accession>A0ACB9Z000</accession>
<protein>
    <submittedName>
        <fullName evidence="1">Uncharacterized protein</fullName>
    </submittedName>
</protein>
<organism evidence="1 2">
    <name type="scientific">Hypoxylon rubiginosum</name>
    <dbReference type="NCBI Taxonomy" id="110542"/>
    <lineage>
        <taxon>Eukaryota</taxon>
        <taxon>Fungi</taxon>
        <taxon>Dikarya</taxon>
        <taxon>Ascomycota</taxon>
        <taxon>Pezizomycotina</taxon>
        <taxon>Sordariomycetes</taxon>
        <taxon>Xylariomycetidae</taxon>
        <taxon>Xylariales</taxon>
        <taxon>Hypoxylaceae</taxon>
        <taxon>Hypoxylon</taxon>
    </lineage>
</organism>
<evidence type="ECO:0000313" key="2">
    <source>
        <dbReference type="Proteomes" id="UP001497700"/>
    </source>
</evidence>
<reference evidence="1 2" key="1">
    <citation type="journal article" date="2022" name="New Phytol.">
        <title>Ecological generalism drives hyperdiversity of secondary metabolite gene clusters in xylarialean endophytes.</title>
        <authorList>
            <person name="Franco M.E.E."/>
            <person name="Wisecaver J.H."/>
            <person name="Arnold A.E."/>
            <person name="Ju Y.M."/>
            <person name="Slot J.C."/>
            <person name="Ahrendt S."/>
            <person name="Moore L.P."/>
            <person name="Eastman K.E."/>
            <person name="Scott K."/>
            <person name="Konkel Z."/>
            <person name="Mondo S.J."/>
            <person name="Kuo A."/>
            <person name="Hayes R.D."/>
            <person name="Haridas S."/>
            <person name="Andreopoulos B."/>
            <person name="Riley R."/>
            <person name="LaButti K."/>
            <person name="Pangilinan J."/>
            <person name="Lipzen A."/>
            <person name="Amirebrahimi M."/>
            <person name="Yan J."/>
            <person name="Adam C."/>
            <person name="Keymanesh K."/>
            <person name="Ng V."/>
            <person name="Louie K."/>
            <person name="Northen T."/>
            <person name="Drula E."/>
            <person name="Henrissat B."/>
            <person name="Hsieh H.M."/>
            <person name="Youens-Clark K."/>
            <person name="Lutzoni F."/>
            <person name="Miadlikowska J."/>
            <person name="Eastwood D.C."/>
            <person name="Hamelin R.C."/>
            <person name="Grigoriev I.V."/>
            <person name="U'Ren J.M."/>
        </authorList>
    </citation>
    <scope>NUCLEOTIDE SEQUENCE [LARGE SCALE GENOMIC DNA]</scope>
    <source>
        <strain evidence="1 2">CBS 119005</strain>
    </source>
</reference>
<name>A0ACB9Z000_9PEZI</name>
<dbReference type="Proteomes" id="UP001497700">
    <property type="component" value="Unassembled WGS sequence"/>
</dbReference>
<gene>
    <name evidence="1" type="ORF">F4820DRAFT_421873</name>
</gene>
<proteinExistence type="predicted"/>
<comment type="caution">
    <text evidence="1">The sequence shown here is derived from an EMBL/GenBank/DDBJ whole genome shotgun (WGS) entry which is preliminary data.</text>
</comment>
<dbReference type="EMBL" id="MU393478">
    <property type="protein sequence ID" value="KAI4865000.1"/>
    <property type="molecule type" value="Genomic_DNA"/>
</dbReference>